<dbReference type="AlphaFoldDB" id="A0A0G4IU49"/>
<reference evidence="4 6" key="2">
    <citation type="submission" date="2018-03" db="EMBL/GenBank/DDBJ databases">
        <authorList>
            <person name="Fogelqvist J."/>
        </authorList>
    </citation>
    <scope>NUCLEOTIDE SEQUENCE [LARGE SCALE GENOMIC DNA]</scope>
</reference>
<accession>A0A0G4IU49</accession>
<dbReference type="InterPro" id="IPR040922">
    <property type="entry name" value="Ribosomal_mL59_dom"/>
</dbReference>
<evidence type="ECO:0000256" key="1">
    <source>
        <dbReference type="SAM" id="MobiDB-lite"/>
    </source>
</evidence>
<dbReference type="OMA" id="RPLEMPA"/>
<keyword evidence="4" id="KW-0496">Mitochondrion</keyword>
<keyword evidence="5" id="KW-1185">Reference proteome</keyword>
<evidence type="ECO:0000313" key="4">
    <source>
        <dbReference type="EMBL" id="SPR00575.1"/>
    </source>
</evidence>
<gene>
    <name evidence="3" type="ORF">PBRA_006914</name>
    <name evidence="4" type="ORF">PLBR_LOCUS7790</name>
</gene>
<evidence type="ECO:0000313" key="5">
    <source>
        <dbReference type="Proteomes" id="UP000039324"/>
    </source>
</evidence>
<name>A0A0G4IU49_PLABS</name>
<organism evidence="3 5">
    <name type="scientific">Plasmodiophora brassicae</name>
    <name type="common">Clubroot disease agent</name>
    <dbReference type="NCBI Taxonomy" id="37360"/>
    <lineage>
        <taxon>Eukaryota</taxon>
        <taxon>Sar</taxon>
        <taxon>Rhizaria</taxon>
        <taxon>Endomyxa</taxon>
        <taxon>Phytomyxea</taxon>
        <taxon>Plasmodiophorida</taxon>
        <taxon>Plasmodiophoridae</taxon>
        <taxon>Plasmodiophora</taxon>
    </lineage>
</organism>
<dbReference type="OrthoDB" id="18529at2759"/>
<protein>
    <recommendedName>
        <fullName evidence="2">Large ribosomal subunit protein mL59 domain-containing protein</fullName>
    </recommendedName>
</protein>
<reference evidence="3 5" key="1">
    <citation type="submission" date="2015-02" db="EMBL/GenBank/DDBJ databases">
        <authorList>
            <person name="Chooi Y.-H."/>
        </authorList>
    </citation>
    <scope>NUCLEOTIDE SEQUENCE [LARGE SCALE GENOMIC DNA]</scope>
    <source>
        <strain evidence="3">E3</strain>
    </source>
</reference>
<dbReference type="Proteomes" id="UP000290189">
    <property type="component" value="Unassembled WGS sequence"/>
</dbReference>
<dbReference type="Pfam" id="PF18126">
    <property type="entry name" value="Mitoc_mL59"/>
    <property type="match status" value="1"/>
</dbReference>
<dbReference type="EMBL" id="CDSF01000087">
    <property type="protein sequence ID" value="CEO98800.1"/>
    <property type="molecule type" value="Genomic_DNA"/>
</dbReference>
<dbReference type="Proteomes" id="UP000039324">
    <property type="component" value="Unassembled WGS sequence"/>
</dbReference>
<evidence type="ECO:0000259" key="2">
    <source>
        <dbReference type="Pfam" id="PF18126"/>
    </source>
</evidence>
<sequence length="153" mass="17245">MMIRALSTPIRAGRASSAGGRGFAEWLSVSGKKYNMPDDMKPTLVKGRWRKPRLSRRNIADLRKETILAGQPWPWEPLTNPPSQWVPQALKGHKRHASIEKRKEMIAEAMKTMDQRIAEHRRSRTTGRPDLSTLAGCLEDLGHRVPGKSKSGK</sequence>
<evidence type="ECO:0000313" key="3">
    <source>
        <dbReference type="EMBL" id="CEO98800.1"/>
    </source>
</evidence>
<dbReference type="EMBL" id="OVEO01000014">
    <property type="protein sequence ID" value="SPR00575.1"/>
    <property type="molecule type" value="Genomic_DNA"/>
</dbReference>
<feature type="domain" description="Large ribosomal subunit protein mL59" evidence="2">
    <location>
        <begin position="44"/>
        <end position="121"/>
    </location>
</feature>
<geneLocation type="mitochondrion" evidence="4"/>
<proteinExistence type="predicted"/>
<feature type="region of interest" description="Disordered" evidence="1">
    <location>
        <begin position="118"/>
        <end position="153"/>
    </location>
</feature>
<evidence type="ECO:0000313" key="6">
    <source>
        <dbReference type="Proteomes" id="UP000290189"/>
    </source>
</evidence>